<feature type="compositionally biased region" description="Polar residues" evidence="1">
    <location>
        <begin position="42"/>
        <end position="60"/>
    </location>
</feature>
<name>A0A9P6R886_9FUNG</name>
<sequence>MRANQSLLALALCLSLVNAIQEPTQEQQKQQQQEQQKPEQTRQPSLQQPEETPFNLQGDQPTDEQLALAKQGIQEILSKVPVQRVEPLFDTMAGYCEAFSALCSLACKERRQSENVDIVEDDTKKDIEGQIDDGSDDPLQQQEPKTTGVCANTAAKSVALAGATCECLGYSLTDRVNFAIIGGIVSLKDKPTANFAAEGFLDGLSFLPRSPIFMSIIHVMQTVCGYVTLLANISSPPETPAHHDGGFLGTIAGLMPGLANLIPGVSTVSGLLPMFGGLVGGSGAKPESANNENKSNGEEANVVSTKTSTATPAATTAAKASGGGGIFGWLSHLFMETEGPEQQILGSAASASAPAGNSRYEQENSRLVSKDGKIAQITRIQKRKNKTKTVITAEKQHAQRRDDL</sequence>
<evidence type="ECO:0000256" key="1">
    <source>
        <dbReference type="SAM" id="MobiDB-lite"/>
    </source>
</evidence>
<feature type="compositionally biased region" description="Low complexity" evidence="1">
    <location>
        <begin position="24"/>
        <end position="35"/>
    </location>
</feature>
<feature type="region of interest" description="Disordered" evidence="1">
    <location>
        <begin position="24"/>
        <end position="60"/>
    </location>
</feature>
<evidence type="ECO:0000313" key="4">
    <source>
        <dbReference type="Proteomes" id="UP000738325"/>
    </source>
</evidence>
<dbReference type="OrthoDB" id="2449580at2759"/>
<gene>
    <name evidence="3" type="ORF">BGZ99_007870</name>
</gene>
<organism evidence="3 4">
    <name type="scientific">Dissophora globulifera</name>
    <dbReference type="NCBI Taxonomy" id="979702"/>
    <lineage>
        <taxon>Eukaryota</taxon>
        <taxon>Fungi</taxon>
        <taxon>Fungi incertae sedis</taxon>
        <taxon>Mucoromycota</taxon>
        <taxon>Mortierellomycotina</taxon>
        <taxon>Mortierellomycetes</taxon>
        <taxon>Mortierellales</taxon>
        <taxon>Mortierellaceae</taxon>
        <taxon>Dissophora</taxon>
    </lineage>
</organism>
<evidence type="ECO:0000313" key="3">
    <source>
        <dbReference type="EMBL" id="KAG0314750.1"/>
    </source>
</evidence>
<evidence type="ECO:0000256" key="2">
    <source>
        <dbReference type="SAM" id="SignalP"/>
    </source>
</evidence>
<keyword evidence="4" id="KW-1185">Reference proteome</keyword>
<reference evidence="3" key="1">
    <citation type="journal article" date="2020" name="Fungal Divers.">
        <title>Resolving the Mortierellaceae phylogeny through synthesis of multi-gene phylogenetics and phylogenomics.</title>
        <authorList>
            <person name="Vandepol N."/>
            <person name="Liber J."/>
            <person name="Desiro A."/>
            <person name="Na H."/>
            <person name="Kennedy M."/>
            <person name="Barry K."/>
            <person name="Grigoriev I.V."/>
            <person name="Miller A.N."/>
            <person name="O'Donnell K."/>
            <person name="Stajich J.E."/>
            <person name="Bonito G."/>
        </authorList>
    </citation>
    <scope>NUCLEOTIDE SEQUENCE</scope>
    <source>
        <strain evidence="3">REB-010B</strain>
    </source>
</reference>
<feature type="region of interest" description="Disordered" evidence="1">
    <location>
        <begin position="121"/>
        <end position="144"/>
    </location>
</feature>
<dbReference type="EMBL" id="JAAAIP010000587">
    <property type="protein sequence ID" value="KAG0314750.1"/>
    <property type="molecule type" value="Genomic_DNA"/>
</dbReference>
<protein>
    <submittedName>
        <fullName evidence="3">Uncharacterized protein</fullName>
    </submittedName>
</protein>
<dbReference type="AlphaFoldDB" id="A0A9P6R886"/>
<accession>A0A9P6R886</accession>
<comment type="caution">
    <text evidence="3">The sequence shown here is derived from an EMBL/GenBank/DDBJ whole genome shotgun (WGS) entry which is preliminary data.</text>
</comment>
<feature type="compositionally biased region" description="Low complexity" evidence="1">
    <location>
        <begin position="304"/>
        <end position="319"/>
    </location>
</feature>
<dbReference type="Proteomes" id="UP000738325">
    <property type="component" value="Unassembled WGS sequence"/>
</dbReference>
<feature type="chain" id="PRO_5040434913" evidence="2">
    <location>
        <begin position="20"/>
        <end position="404"/>
    </location>
</feature>
<keyword evidence="2" id="KW-0732">Signal</keyword>
<feature type="signal peptide" evidence="2">
    <location>
        <begin position="1"/>
        <end position="19"/>
    </location>
</feature>
<feature type="region of interest" description="Disordered" evidence="1">
    <location>
        <begin position="346"/>
        <end position="367"/>
    </location>
</feature>
<proteinExistence type="predicted"/>
<feature type="region of interest" description="Disordered" evidence="1">
    <location>
        <begin position="283"/>
        <end position="319"/>
    </location>
</feature>